<feature type="transmembrane region" description="Helical" evidence="1">
    <location>
        <begin position="103"/>
        <end position="120"/>
    </location>
</feature>
<dbReference type="AlphaFoldDB" id="A0A9C7LAN7"/>
<keyword evidence="3" id="KW-1185">Reference proteome</keyword>
<sequence>MKEQRMSIKEFLNGREPETFATKVKRHLDKYGIVYKVVGTTVIILVAGSGFDYAFASSGIEAGAEKLYAKLLSVGKWIIIFKGGFDTIKNMANGDFDSAKKGFVGYLLVYLLLFGLPWAMDEIDIIFKELTA</sequence>
<accession>A0A9C7LAN7</accession>
<gene>
    <name evidence="2" type="ORF">NEOCIP111885_01765</name>
</gene>
<reference evidence="2" key="1">
    <citation type="submission" date="2021-10" db="EMBL/GenBank/DDBJ databases">
        <authorList>
            <person name="Criscuolo A."/>
        </authorList>
    </citation>
    <scope>NUCLEOTIDE SEQUENCE</scope>
    <source>
        <strain evidence="2">CIP111885</strain>
    </source>
</reference>
<keyword evidence="1" id="KW-0472">Membrane</keyword>
<evidence type="ECO:0000313" key="2">
    <source>
        <dbReference type="EMBL" id="CAG9608073.1"/>
    </source>
</evidence>
<dbReference type="EMBL" id="CAKJTG010000008">
    <property type="protein sequence ID" value="CAG9608073.1"/>
    <property type="molecule type" value="Genomic_DNA"/>
</dbReference>
<evidence type="ECO:0000256" key="1">
    <source>
        <dbReference type="SAM" id="Phobius"/>
    </source>
</evidence>
<keyword evidence="1" id="KW-1133">Transmembrane helix</keyword>
<comment type="caution">
    <text evidence="2">The sequence shown here is derived from an EMBL/GenBank/DDBJ whole genome shotgun (WGS) entry which is preliminary data.</text>
</comment>
<proteinExistence type="predicted"/>
<protein>
    <submittedName>
        <fullName evidence="2">Uncharacterized protein</fullName>
    </submittedName>
</protein>
<organism evidence="2 3">
    <name type="scientific">Pseudoneobacillus rhizosphaerae</name>
    <dbReference type="NCBI Taxonomy" id="2880968"/>
    <lineage>
        <taxon>Bacteria</taxon>
        <taxon>Bacillati</taxon>
        <taxon>Bacillota</taxon>
        <taxon>Bacilli</taxon>
        <taxon>Bacillales</taxon>
        <taxon>Bacillaceae</taxon>
        <taxon>Pseudoneobacillus</taxon>
    </lineage>
</organism>
<evidence type="ECO:0000313" key="3">
    <source>
        <dbReference type="Proteomes" id="UP000789845"/>
    </source>
</evidence>
<dbReference type="Proteomes" id="UP000789845">
    <property type="component" value="Unassembled WGS sequence"/>
</dbReference>
<keyword evidence="1" id="KW-0812">Transmembrane</keyword>
<dbReference type="RefSeq" id="WP_230496321.1">
    <property type="nucleotide sequence ID" value="NZ_CAKJTG010000008.1"/>
</dbReference>
<name>A0A9C7LAN7_9BACI</name>
<feature type="transmembrane region" description="Helical" evidence="1">
    <location>
        <begin position="33"/>
        <end position="55"/>
    </location>
</feature>